<evidence type="ECO:0000259" key="1">
    <source>
        <dbReference type="PROSITE" id="PS51819"/>
    </source>
</evidence>
<organism evidence="2 3">
    <name type="scientific">Candidatus Ruania gallistercoris</name>
    <dbReference type="NCBI Taxonomy" id="2838746"/>
    <lineage>
        <taxon>Bacteria</taxon>
        <taxon>Bacillati</taxon>
        <taxon>Actinomycetota</taxon>
        <taxon>Actinomycetes</taxon>
        <taxon>Micrococcales</taxon>
        <taxon>Ruaniaceae</taxon>
        <taxon>Ruania</taxon>
    </lineage>
</organism>
<sequence>MANDVVAPTTTGLTIQLYVPIDDAPAAREHYATLFGREPDFQPHDDFFEWAPIVGQECWVQVAGHRDPAPLTNRIRFRVRDLLAAVAYLDDRGIAHSQPSQLPGVVAFVDFTDPWHNRLGYYQDLAPSGQQPEHTGTSVNDAAQFTDFQESPG</sequence>
<feature type="domain" description="VOC" evidence="1">
    <location>
        <begin position="12"/>
        <end position="124"/>
    </location>
</feature>
<dbReference type="Gene3D" id="3.10.180.10">
    <property type="entry name" value="2,3-Dihydroxybiphenyl 1,2-Dioxygenase, domain 1"/>
    <property type="match status" value="1"/>
</dbReference>
<dbReference type="InterPro" id="IPR029068">
    <property type="entry name" value="Glyas_Bleomycin-R_OHBP_Dase"/>
</dbReference>
<dbReference type="PROSITE" id="PS51819">
    <property type="entry name" value="VOC"/>
    <property type="match status" value="1"/>
</dbReference>
<reference evidence="2" key="1">
    <citation type="journal article" date="2021" name="PeerJ">
        <title>Extensive microbial diversity within the chicken gut microbiome revealed by metagenomics and culture.</title>
        <authorList>
            <person name="Gilroy R."/>
            <person name="Ravi A."/>
            <person name="Getino M."/>
            <person name="Pursley I."/>
            <person name="Horton D.L."/>
            <person name="Alikhan N.F."/>
            <person name="Baker D."/>
            <person name="Gharbi K."/>
            <person name="Hall N."/>
            <person name="Watson M."/>
            <person name="Adriaenssens E.M."/>
            <person name="Foster-Nyarko E."/>
            <person name="Jarju S."/>
            <person name="Secka A."/>
            <person name="Antonio M."/>
            <person name="Oren A."/>
            <person name="Chaudhuri R.R."/>
            <person name="La Ragione R."/>
            <person name="Hildebrand F."/>
            <person name="Pallen M.J."/>
        </authorList>
    </citation>
    <scope>NUCLEOTIDE SEQUENCE</scope>
    <source>
        <strain evidence="2">ChiGjej4B4-7305</strain>
    </source>
</reference>
<reference evidence="2" key="2">
    <citation type="submission" date="2021-04" db="EMBL/GenBank/DDBJ databases">
        <authorList>
            <person name="Gilroy R."/>
        </authorList>
    </citation>
    <scope>NUCLEOTIDE SEQUENCE</scope>
    <source>
        <strain evidence="2">ChiGjej4B4-7305</strain>
    </source>
</reference>
<dbReference type="Proteomes" id="UP000824037">
    <property type="component" value="Unassembled WGS sequence"/>
</dbReference>
<evidence type="ECO:0000313" key="2">
    <source>
        <dbReference type="EMBL" id="HIZ35434.1"/>
    </source>
</evidence>
<accession>A0A9D2ED69</accession>
<protein>
    <recommendedName>
        <fullName evidence="1">VOC domain-containing protein</fullName>
    </recommendedName>
</protein>
<evidence type="ECO:0000313" key="3">
    <source>
        <dbReference type="Proteomes" id="UP000824037"/>
    </source>
</evidence>
<dbReference type="AlphaFoldDB" id="A0A9D2ED69"/>
<dbReference type="EMBL" id="DXBY01000110">
    <property type="protein sequence ID" value="HIZ35434.1"/>
    <property type="molecule type" value="Genomic_DNA"/>
</dbReference>
<dbReference type="SUPFAM" id="SSF54593">
    <property type="entry name" value="Glyoxalase/Bleomycin resistance protein/Dihydroxybiphenyl dioxygenase"/>
    <property type="match status" value="1"/>
</dbReference>
<comment type="caution">
    <text evidence="2">The sequence shown here is derived from an EMBL/GenBank/DDBJ whole genome shotgun (WGS) entry which is preliminary data.</text>
</comment>
<proteinExistence type="predicted"/>
<dbReference type="InterPro" id="IPR037523">
    <property type="entry name" value="VOC_core"/>
</dbReference>
<gene>
    <name evidence="2" type="ORF">H9815_06625</name>
</gene>
<name>A0A9D2ED69_9MICO</name>